<evidence type="ECO:0000256" key="1">
    <source>
        <dbReference type="ARBA" id="ARBA00022729"/>
    </source>
</evidence>
<dbReference type="CDD" id="cd13624">
    <property type="entry name" value="PBP2_Arg_Lys_His"/>
    <property type="match status" value="1"/>
</dbReference>
<keyword evidence="1" id="KW-0732">Signal</keyword>
<dbReference type="SMART" id="SM00079">
    <property type="entry name" value="PBPe"/>
    <property type="match status" value="1"/>
</dbReference>
<evidence type="ECO:0000313" key="4">
    <source>
        <dbReference type="EMBL" id="MTU43126.1"/>
    </source>
</evidence>
<evidence type="ECO:0000259" key="2">
    <source>
        <dbReference type="SMART" id="SM00062"/>
    </source>
</evidence>
<protein>
    <submittedName>
        <fullName evidence="4">Transporter substrate-binding domain-containing protein</fullName>
    </submittedName>
</protein>
<gene>
    <name evidence="4" type="ORF">GMD42_05730</name>
</gene>
<organism evidence="4 5">
    <name type="scientific">Parasutterella excrementihominis</name>
    <dbReference type="NCBI Taxonomy" id="487175"/>
    <lineage>
        <taxon>Bacteria</taxon>
        <taxon>Pseudomonadati</taxon>
        <taxon>Pseudomonadota</taxon>
        <taxon>Betaproteobacteria</taxon>
        <taxon>Burkholderiales</taxon>
        <taxon>Sutterellaceae</taxon>
        <taxon>Parasutterella</taxon>
    </lineage>
</organism>
<comment type="caution">
    <text evidence="4">The sequence shown here is derived from an EMBL/GenBank/DDBJ whole genome shotgun (WGS) entry which is preliminary data.</text>
</comment>
<dbReference type="AlphaFoldDB" id="A0A6I3RZF5"/>
<dbReference type="SMART" id="SM00062">
    <property type="entry name" value="PBPb"/>
    <property type="match status" value="1"/>
</dbReference>
<evidence type="ECO:0000313" key="5">
    <source>
        <dbReference type="Proteomes" id="UP000462362"/>
    </source>
</evidence>
<dbReference type="GO" id="GO:0016020">
    <property type="term" value="C:membrane"/>
    <property type="evidence" value="ECO:0007669"/>
    <property type="project" value="InterPro"/>
</dbReference>
<accession>A0A6I3RZF5</accession>
<feature type="domain" description="Solute-binding protein family 3/N-terminal" evidence="2">
    <location>
        <begin position="26"/>
        <end position="249"/>
    </location>
</feature>
<name>A0A6I3RZF5_9BURK</name>
<dbReference type="Pfam" id="PF00497">
    <property type="entry name" value="SBP_bac_3"/>
    <property type="match status" value="1"/>
</dbReference>
<dbReference type="Gene3D" id="3.40.190.10">
    <property type="entry name" value="Periplasmic binding protein-like II"/>
    <property type="match status" value="2"/>
</dbReference>
<evidence type="ECO:0000259" key="3">
    <source>
        <dbReference type="SMART" id="SM00079"/>
    </source>
</evidence>
<feature type="domain" description="Ionotropic glutamate receptor C-terminal" evidence="3">
    <location>
        <begin position="26"/>
        <end position="248"/>
    </location>
</feature>
<dbReference type="PANTHER" id="PTHR35936:SF17">
    <property type="entry name" value="ARGININE-BINDING EXTRACELLULAR PROTEIN ARTP"/>
    <property type="match status" value="1"/>
</dbReference>
<dbReference type="GeneID" id="43348197"/>
<proteinExistence type="predicted"/>
<dbReference type="GO" id="GO:0015276">
    <property type="term" value="F:ligand-gated monoatomic ion channel activity"/>
    <property type="evidence" value="ECO:0007669"/>
    <property type="project" value="InterPro"/>
</dbReference>
<dbReference type="RefSeq" id="WP_008810697.1">
    <property type="nucleotide sequence ID" value="NZ_CAJUON010000004.1"/>
</dbReference>
<dbReference type="EMBL" id="WNCL01000013">
    <property type="protein sequence ID" value="MTU43126.1"/>
    <property type="molecule type" value="Genomic_DNA"/>
</dbReference>
<dbReference type="Proteomes" id="UP000462362">
    <property type="component" value="Unassembled WGS sequence"/>
</dbReference>
<dbReference type="InterPro" id="IPR001320">
    <property type="entry name" value="Iontro_rcpt_C"/>
</dbReference>
<dbReference type="SUPFAM" id="SSF53850">
    <property type="entry name" value="Periplasmic binding protein-like II"/>
    <property type="match status" value="1"/>
</dbReference>
<reference evidence="4 5" key="1">
    <citation type="journal article" date="2019" name="Nat. Med.">
        <title>A library of human gut bacterial isolates paired with longitudinal multiomics data enables mechanistic microbiome research.</title>
        <authorList>
            <person name="Poyet M."/>
            <person name="Groussin M."/>
            <person name="Gibbons S.M."/>
            <person name="Avila-Pacheco J."/>
            <person name="Jiang X."/>
            <person name="Kearney S.M."/>
            <person name="Perrotta A.R."/>
            <person name="Berdy B."/>
            <person name="Zhao S."/>
            <person name="Lieberman T.D."/>
            <person name="Swanson P.K."/>
            <person name="Smith M."/>
            <person name="Roesemann S."/>
            <person name="Alexander J.E."/>
            <person name="Rich S.A."/>
            <person name="Livny J."/>
            <person name="Vlamakis H."/>
            <person name="Clish C."/>
            <person name="Bullock K."/>
            <person name="Deik A."/>
            <person name="Scott J."/>
            <person name="Pierce K.A."/>
            <person name="Xavier R.J."/>
            <person name="Alm E.J."/>
        </authorList>
    </citation>
    <scope>NUCLEOTIDE SEQUENCE [LARGE SCALE GENOMIC DNA]</scope>
    <source>
        <strain evidence="4 5">BIOML-A2</strain>
    </source>
</reference>
<dbReference type="InterPro" id="IPR001638">
    <property type="entry name" value="Solute-binding_3/MltF_N"/>
</dbReference>
<dbReference type="PANTHER" id="PTHR35936">
    <property type="entry name" value="MEMBRANE-BOUND LYTIC MUREIN TRANSGLYCOSYLASE F"/>
    <property type="match status" value="1"/>
</dbReference>
<sequence>MLMKKLLWTACAAIALTASAGINAEEYVVGTGATYRPFEYETPQKELVGFDVDLMRAIAKAEGFDVKFINTPWEGIFATVDKGDRDIIMSGITITDKRKQVVDFSKPYFLAHQLILTDKSVKINKLSDLSKGSVAVVSGSAGDVAASKAFGKASTRIRRFDNTPLALEELNQGGVVAAIGDIGVLAFYARNNPDKHFNMTRDPAFEEQYFGIAVKKGNQKLIDKINAGLEKVIASGEYNKIYRKWFGTDAPKLPQ</sequence>